<evidence type="ECO:0000256" key="1">
    <source>
        <dbReference type="ARBA" id="ARBA00000798"/>
    </source>
</evidence>
<name>F0SCS4_PSESL</name>
<dbReference type="HOGENOM" id="CLU_274148_0_0_10"/>
<evidence type="ECO:0000256" key="3">
    <source>
        <dbReference type="ARBA" id="ARBA00012027"/>
    </source>
</evidence>
<dbReference type="AlphaFoldDB" id="F0SCS4"/>
<dbReference type="KEGG" id="psn:Pedsa_0075"/>
<evidence type="ECO:0000256" key="7">
    <source>
        <dbReference type="SAM" id="SignalP"/>
    </source>
</evidence>
<dbReference type="eggNOG" id="COG1502">
    <property type="taxonomic scope" value="Bacteria"/>
</dbReference>
<comment type="similarity">
    <text evidence="2">Belongs to the phospholipase D family.</text>
</comment>
<dbReference type="EC" id="3.1.4.4" evidence="3"/>
<protein>
    <recommendedName>
        <fullName evidence="3">phospholipase D</fullName>
        <ecNumber evidence="3">3.1.4.4</ecNumber>
    </recommendedName>
</protein>
<comment type="catalytic activity">
    <reaction evidence="1">
        <text>a 1,2-diacyl-sn-glycero-3-phosphocholine + H2O = a 1,2-diacyl-sn-glycero-3-phosphate + choline + H(+)</text>
        <dbReference type="Rhea" id="RHEA:14445"/>
        <dbReference type="ChEBI" id="CHEBI:15354"/>
        <dbReference type="ChEBI" id="CHEBI:15377"/>
        <dbReference type="ChEBI" id="CHEBI:15378"/>
        <dbReference type="ChEBI" id="CHEBI:57643"/>
        <dbReference type="ChEBI" id="CHEBI:58608"/>
        <dbReference type="EC" id="3.1.4.4"/>
    </reaction>
</comment>
<keyword evidence="5" id="KW-0442">Lipid degradation</keyword>
<keyword evidence="10" id="KW-1185">Reference proteome</keyword>
<evidence type="ECO:0000313" key="10">
    <source>
        <dbReference type="Proteomes" id="UP000000310"/>
    </source>
</evidence>
<dbReference type="InterPro" id="IPR051406">
    <property type="entry name" value="PLD_domain"/>
</dbReference>
<dbReference type="InterPro" id="IPR025202">
    <property type="entry name" value="PLD-like_dom"/>
</dbReference>
<evidence type="ECO:0000259" key="8">
    <source>
        <dbReference type="Pfam" id="PF13091"/>
    </source>
</evidence>
<organism evidence="9 10">
    <name type="scientific">Pseudopedobacter saltans (strain ATCC 51119 / DSM 12145 / JCM 21818 / CCUG 39354 / LMG 10337 / NBRC 100064 / NCIMB 13643)</name>
    <name type="common">Pedobacter saltans</name>
    <dbReference type="NCBI Taxonomy" id="762903"/>
    <lineage>
        <taxon>Bacteria</taxon>
        <taxon>Pseudomonadati</taxon>
        <taxon>Bacteroidota</taxon>
        <taxon>Sphingobacteriia</taxon>
        <taxon>Sphingobacteriales</taxon>
        <taxon>Sphingobacteriaceae</taxon>
        <taxon>Pseudopedobacter</taxon>
    </lineage>
</organism>
<evidence type="ECO:0000256" key="2">
    <source>
        <dbReference type="ARBA" id="ARBA00008664"/>
    </source>
</evidence>
<dbReference type="Proteomes" id="UP000000310">
    <property type="component" value="Chromosome"/>
</dbReference>
<dbReference type="eggNOG" id="COG2374">
    <property type="taxonomic scope" value="Bacteria"/>
</dbReference>
<dbReference type="PANTHER" id="PTHR43856">
    <property type="entry name" value="CARDIOLIPIN HYDROLASE"/>
    <property type="match status" value="1"/>
</dbReference>
<sequence length="1170" mass="128560">MKKTLQTCFYMFLVVLCAVFTSVTVQAQEQILLGWQFRTSALGGTTVSGDSLTYTSTNHASGIKSSVLSRGAGFKEYNYANSFACTTKVILDTYQTSLAQNGYIEFTFQPKDDFASSLSTLKAKLRRSTNGGDATWYRWRYSINGGDFKDLSEDRSFTADNQGVIQSPVDLTGKEDLQLIAANSIVKFRLYVWGYTVGVGTGVFAVGRSSNNTDYGITIEGKVYDYNQVINSTIQQAYFTDQKKIAKGEASEVIINKLIYNINQTPAGEDIHMSIYMISHQGVLNALKVAEQRGVNLHMIVDMSRSDSQVANATSLPWLQANLPDSEIITCVNDVSSNAINHHKFVLFSKVLTQEGVLSNVTFQTSNNFTVSDTKKIQDALMFNSSGIYQAFLRNWNTIKTYATSGMSSGFVYNTFNENDVKLAFFPKRGTGVNTNEDDVVESLNAISNVSASKIRIAMSDWSDSRPAIIDKLIQLRNQGANIEVFAKDAAGTQTKVKLRQLQALGATVRIFNLEEGAAAKLNIHAKMMLIEGDWNGKINAKVIITGSHNYTDGALKTNNEVLVTLTNSTLFSEYSQYFEEIKKIVPVVPVFQLDLKSIDLTSGNNSNVATFNSTASVGGVVNAFVSRGAGLKGNTGLPEGYSSSHQYVYTAETKSTFANAFDRDEYLQIQFETKNAVKSSLNRIEWIIRKSAATAATHYRWYYSINSAEKSDFKPINAVDQAFVHDATAAVQPEINLSEIPELQSIGSNTKIYFRLYIIGGINTSSTFAFRNLNGIPGFNLFGDVDNDLTESLLGWGLSTSNNGSRAEGNEVAITSNITHANIKPSSLKRGSGLNANPEYNVTLQRGFTAVSSNVVTTLEEAENYGNYFTFDISPKANVALSLKALHANLRRSSAGGNKYLWRYKINDGEFVDLTSEVTFTSTNTNGVYQPVVDLAGITALQNVKADSIVFRLYVWGFNTANSGTFAIGRSADSYDLALQIQGTSTITNPLPVTLAAFEASKLNNTVKLRWTTASEQNNSHFDVLKSSDGKDWSLLTTISGAGNSSTKIDYQYMDNNPFVGMNYYQLKQIDFDGKSTPSKVLNINFDNLKVVSGISVNYLNEKLTVFTNDRVFNNRILQVYNINGQLITIKDVSKMNGDIVLPISLTPGIYILSISSDNGISTTKFKAN</sequence>
<feature type="domain" description="Phospholipase D-like" evidence="8">
    <location>
        <begin position="451"/>
        <end position="582"/>
    </location>
</feature>
<reference evidence="10" key="2">
    <citation type="submission" date="2011-02" db="EMBL/GenBank/DDBJ databases">
        <title>The complete genome of Pedobacter saltans DSM 12145.</title>
        <authorList>
            <consortium name="US DOE Joint Genome Institute (JGI-PGF)"/>
            <person name="Lucas S."/>
            <person name="Copeland A."/>
            <person name="Lapidus A."/>
            <person name="Bruce D."/>
            <person name="Goodwin L."/>
            <person name="Pitluck S."/>
            <person name="Kyrpides N."/>
            <person name="Mavromatis K."/>
            <person name="Pagani I."/>
            <person name="Ivanova N."/>
            <person name="Ovchinnikova G."/>
            <person name="Lu M."/>
            <person name="Detter J.C."/>
            <person name="Han C."/>
            <person name="Land M."/>
            <person name="Hauser L."/>
            <person name="Markowitz V."/>
            <person name="Cheng J.-F."/>
            <person name="Hugenholtz P."/>
            <person name="Woyke T."/>
            <person name="Wu D."/>
            <person name="Tindall B."/>
            <person name="Pomrenke H.G."/>
            <person name="Brambilla E."/>
            <person name="Klenk H.-P."/>
            <person name="Eisen J.A."/>
        </authorList>
    </citation>
    <scope>NUCLEOTIDE SEQUENCE [LARGE SCALE GENOMIC DNA]</scope>
    <source>
        <strain evidence="10">ATCC 51119 / DSM 12145 / JCM 21818 / LMG 10337 / NBRC 100064 / NCIMB 13643</strain>
    </source>
</reference>
<dbReference type="NCBIfam" id="TIGR04183">
    <property type="entry name" value="Por_Secre_tail"/>
    <property type="match status" value="1"/>
</dbReference>
<dbReference type="PANTHER" id="PTHR43856:SF1">
    <property type="entry name" value="MITOCHONDRIAL CARDIOLIPIN HYDROLASE"/>
    <property type="match status" value="1"/>
</dbReference>
<dbReference type="OrthoDB" id="975384at2"/>
<reference evidence="9 10" key="1">
    <citation type="journal article" date="2011" name="Stand. Genomic Sci.">
        <title>Complete genome sequence of the gliding, heparinolytic Pedobacter saltans type strain (113).</title>
        <authorList>
            <person name="Liolios K."/>
            <person name="Sikorski J."/>
            <person name="Lu M."/>
            <person name="Nolan M."/>
            <person name="Lapidus A."/>
            <person name="Lucas S."/>
            <person name="Hammon N."/>
            <person name="Deshpande S."/>
            <person name="Cheng J.F."/>
            <person name="Tapia R."/>
            <person name="Han C."/>
            <person name="Goodwin L."/>
            <person name="Pitluck S."/>
            <person name="Huntemann M."/>
            <person name="Ivanova N."/>
            <person name="Pagani I."/>
            <person name="Mavromatis K."/>
            <person name="Ovchinikova G."/>
            <person name="Pati A."/>
            <person name="Chen A."/>
            <person name="Palaniappan K."/>
            <person name="Land M."/>
            <person name="Hauser L."/>
            <person name="Brambilla E.M."/>
            <person name="Kotsyurbenko O."/>
            <person name="Rohde M."/>
            <person name="Tindall B.J."/>
            <person name="Abt B."/>
            <person name="Goker M."/>
            <person name="Detter J.C."/>
            <person name="Woyke T."/>
            <person name="Bristow J."/>
            <person name="Eisen J.A."/>
            <person name="Markowitz V."/>
            <person name="Hugenholtz P."/>
            <person name="Klenk H.P."/>
            <person name="Kyrpides N.C."/>
        </authorList>
    </citation>
    <scope>NUCLEOTIDE SEQUENCE [LARGE SCALE GENOMIC DNA]</scope>
    <source>
        <strain evidence="10">ATCC 51119 / DSM 12145 / JCM 21818 / LMG 10337 / NBRC 100064 / NCIMB 13643</strain>
    </source>
</reference>
<dbReference type="GO" id="GO:0004630">
    <property type="term" value="F:phospholipase D activity"/>
    <property type="evidence" value="ECO:0007669"/>
    <property type="project" value="UniProtKB-EC"/>
</dbReference>
<gene>
    <name evidence="9" type="ordered locus">Pedsa_0075</name>
</gene>
<dbReference type="Gene3D" id="3.30.870.10">
    <property type="entry name" value="Endonuclease Chain A"/>
    <property type="match status" value="2"/>
</dbReference>
<evidence type="ECO:0000256" key="5">
    <source>
        <dbReference type="ARBA" id="ARBA00022963"/>
    </source>
</evidence>
<dbReference type="EMBL" id="CP002545">
    <property type="protein sequence ID" value="ADY50663.1"/>
    <property type="molecule type" value="Genomic_DNA"/>
</dbReference>
<evidence type="ECO:0000256" key="4">
    <source>
        <dbReference type="ARBA" id="ARBA00022801"/>
    </source>
</evidence>
<dbReference type="GO" id="GO:0016891">
    <property type="term" value="F:RNA endonuclease activity producing 5'-phosphomonoesters, hydrolytic mechanism"/>
    <property type="evidence" value="ECO:0007669"/>
    <property type="project" value="TreeGrafter"/>
</dbReference>
<feature type="signal peptide" evidence="7">
    <location>
        <begin position="1"/>
        <end position="27"/>
    </location>
</feature>
<proteinExistence type="inferred from homology"/>
<keyword evidence="4" id="KW-0378">Hydrolase</keyword>
<keyword evidence="7" id="KW-0732">Signal</keyword>
<dbReference type="STRING" id="762903.Pedsa_0075"/>
<dbReference type="SUPFAM" id="SSF56024">
    <property type="entry name" value="Phospholipase D/nuclease"/>
    <property type="match status" value="2"/>
</dbReference>
<dbReference type="InterPro" id="IPR026444">
    <property type="entry name" value="Secre_tail"/>
</dbReference>
<dbReference type="Pfam" id="PF13091">
    <property type="entry name" value="PLDc_2"/>
    <property type="match status" value="2"/>
</dbReference>
<evidence type="ECO:0000313" key="9">
    <source>
        <dbReference type="EMBL" id="ADY50663.1"/>
    </source>
</evidence>
<keyword evidence="6" id="KW-0443">Lipid metabolism</keyword>
<accession>F0SCS4</accession>
<evidence type="ECO:0000256" key="6">
    <source>
        <dbReference type="ARBA" id="ARBA00023098"/>
    </source>
</evidence>
<feature type="chain" id="PRO_5003256885" description="phospholipase D" evidence="7">
    <location>
        <begin position="28"/>
        <end position="1170"/>
    </location>
</feature>
<feature type="domain" description="Phospholipase D-like" evidence="8">
    <location>
        <begin position="267"/>
        <end position="383"/>
    </location>
</feature>
<dbReference type="GO" id="GO:0016042">
    <property type="term" value="P:lipid catabolic process"/>
    <property type="evidence" value="ECO:0007669"/>
    <property type="project" value="UniProtKB-KW"/>
</dbReference>